<evidence type="ECO:0000259" key="15">
    <source>
        <dbReference type="Pfam" id="PF07715"/>
    </source>
</evidence>
<keyword evidence="2 11" id="KW-0813">Transport</keyword>
<accession>A0ABZ0GRB3</accession>
<evidence type="ECO:0000256" key="8">
    <source>
        <dbReference type="ARBA" id="ARBA00023077"/>
    </source>
</evidence>
<dbReference type="PANTHER" id="PTHR32552">
    <property type="entry name" value="FERRICHROME IRON RECEPTOR-RELATED"/>
    <property type="match status" value="1"/>
</dbReference>
<evidence type="ECO:0000256" key="9">
    <source>
        <dbReference type="ARBA" id="ARBA00023136"/>
    </source>
</evidence>
<protein>
    <submittedName>
        <fullName evidence="16">TonB-dependent receptor</fullName>
    </submittedName>
</protein>
<evidence type="ECO:0000256" key="10">
    <source>
        <dbReference type="ARBA" id="ARBA00023237"/>
    </source>
</evidence>
<keyword evidence="6" id="KW-0408">Iron</keyword>
<dbReference type="Pfam" id="PF07715">
    <property type="entry name" value="Plug"/>
    <property type="match status" value="1"/>
</dbReference>
<keyword evidence="17" id="KW-1185">Reference proteome</keyword>
<evidence type="ECO:0000256" key="5">
    <source>
        <dbReference type="ARBA" id="ARBA00022692"/>
    </source>
</evidence>
<keyword evidence="3 11" id="KW-1134">Transmembrane beta strand</keyword>
<dbReference type="PROSITE" id="PS52016">
    <property type="entry name" value="TONB_DEPENDENT_REC_3"/>
    <property type="match status" value="1"/>
</dbReference>
<dbReference type="SUPFAM" id="SSF56935">
    <property type="entry name" value="Porins"/>
    <property type="match status" value="1"/>
</dbReference>
<keyword evidence="9 11" id="KW-0472">Membrane</keyword>
<dbReference type="InterPro" id="IPR039426">
    <property type="entry name" value="TonB-dep_rcpt-like"/>
</dbReference>
<proteinExistence type="inferred from homology"/>
<organism evidence="16 17">
    <name type="scientific">Thalassotalea fonticola</name>
    <dbReference type="NCBI Taxonomy" id="3065649"/>
    <lineage>
        <taxon>Bacteria</taxon>
        <taxon>Pseudomonadati</taxon>
        <taxon>Pseudomonadota</taxon>
        <taxon>Gammaproteobacteria</taxon>
        <taxon>Alteromonadales</taxon>
        <taxon>Colwelliaceae</taxon>
        <taxon>Thalassotalea</taxon>
    </lineage>
</organism>
<feature type="chain" id="PRO_5045584621" evidence="13">
    <location>
        <begin position="25"/>
        <end position="795"/>
    </location>
</feature>
<comment type="subcellular location">
    <subcellularLocation>
        <location evidence="1 11">Cell outer membrane</location>
        <topology evidence="1 11">Multi-pass membrane protein</topology>
    </subcellularLocation>
</comment>
<dbReference type="InterPro" id="IPR012910">
    <property type="entry name" value="Plug_dom"/>
</dbReference>
<evidence type="ECO:0000313" key="16">
    <source>
        <dbReference type="EMBL" id="WOH38153.1"/>
    </source>
</evidence>
<evidence type="ECO:0000256" key="2">
    <source>
        <dbReference type="ARBA" id="ARBA00022448"/>
    </source>
</evidence>
<feature type="signal peptide" evidence="13">
    <location>
        <begin position="1"/>
        <end position="24"/>
    </location>
</feature>
<evidence type="ECO:0000256" key="4">
    <source>
        <dbReference type="ARBA" id="ARBA00022496"/>
    </source>
</evidence>
<evidence type="ECO:0000256" key="12">
    <source>
        <dbReference type="RuleBase" id="RU003357"/>
    </source>
</evidence>
<name>A0ABZ0GRB3_9GAMM</name>
<dbReference type="InterPro" id="IPR000531">
    <property type="entry name" value="Beta-barrel_TonB"/>
</dbReference>
<keyword evidence="10 11" id="KW-0998">Cell outer membrane</keyword>
<evidence type="ECO:0000256" key="7">
    <source>
        <dbReference type="ARBA" id="ARBA00023065"/>
    </source>
</evidence>
<sequence length="795" mass="87676">MKLNQITKALLLAAVAGTTSQAYAQEAEQQANQLKIETIEVTARKYRESSQEVPISMTVVTSDALDNIAAFDFSDITKLAPGLEVNGNDPISGTVKMRGVGKDAFTGNMDDSVVIFIDGVAQTSVGAAFGSLSDIARVEVLRGPQGTLYGKNAPAGAINITTKSIDMYELGGGFQTSHAYYDETSTYGTNNKAHINVPLIDGTLGMRVSAFYDDSDGYIHNEFLDEPANDYKRQGARVKVQYIPNDNIDISFIGNYNDSYNGRVFSYIPGFGPDFISKQDPKNVFGMIHTPKSETFASLYPDGAPAVGSPEDYSIYVDQNAFSNTILKDGQINFNLDLEDHSITSISYYQDVRTQFVSDQNGTPIDDELLDINTKQTLLSQELRLSNIDNEVFDYLLGFYYAKSTTKGPGGKTTSSYINGMQLGQFAVGDLTTDVFGESSTESYGYFGHLTYNIDDQWSVSGGIRYNDESKTFESSLGINGTAYTFPNPMMPNGEFPLSVTSDAAPKDKDNYYNVSGSFKLQYKQDADIMYYLALDTAYRSGGFNLNAVDPLEELRTFGAEDSYSTEIGMKSSLLDNRLQFNVAYYYQVFEDYQFGDTMRTDNLSYVFSDLESATPVSSLTANQSHVLNAEEAVSTGIETDFIYLLSENFVITGALTYIDTEYKEFMGFCDNGAEPTDHLYCDFSGESIGSNFGLAPASWVGNIQPLYYTNVDAWGVKLSNSVQINYDDVKEVNADYHLGFEPLNGNWSLKFFIKNLLDRKPGEVSSRLVGGSSDTYAYDMIAPRQVGMTFGYTF</sequence>
<keyword evidence="13" id="KW-0732">Signal</keyword>
<keyword evidence="4" id="KW-0410">Iron transport</keyword>
<dbReference type="RefSeq" id="WP_348396926.1">
    <property type="nucleotide sequence ID" value="NZ_CP136600.1"/>
</dbReference>
<evidence type="ECO:0000256" key="3">
    <source>
        <dbReference type="ARBA" id="ARBA00022452"/>
    </source>
</evidence>
<dbReference type="PANTHER" id="PTHR32552:SF81">
    <property type="entry name" value="TONB-DEPENDENT OUTER MEMBRANE RECEPTOR"/>
    <property type="match status" value="1"/>
</dbReference>
<dbReference type="Gene3D" id="2.40.170.20">
    <property type="entry name" value="TonB-dependent receptor, beta-barrel domain"/>
    <property type="match status" value="1"/>
</dbReference>
<feature type="domain" description="TonB-dependent receptor-like beta-barrel" evidence="14">
    <location>
        <begin position="306"/>
        <end position="732"/>
    </location>
</feature>
<evidence type="ECO:0000313" key="17">
    <source>
        <dbReference type="Proteomes" id="UP001301442"/>
    </source>
</evidence>
<keyword evidence="7" id="KW-0406">Ion transport</keyword>
<dbReference type="Pfam" id="PF00593">
    <property type="entry name" value="TonB_dep_Rec_b-barrel"/>
    <property type="match status" value="1"/>
</dbReference>
<comment type="similarity">
    <text evidence="11 12">Belongs to the TonB-dependent receptor family.</text>
</comment>
<keyword evidence="16" id="KW-0675">Receptor</keyword>
<keyword evidence="8 12" id="KW-0798">TonB box</keyword>
<dbReference type="EMBL" id="CP136600">
    <property type="protein sequence ID" value="WOH38153.1"/>
    <property type="molecule type" value="Genomic_DNA"/>
</dbReference>
<evidence type="ECO:0000256" key="6">
    <source>
        <dbReference type="ARBA" id="ARBA00023004"/>
    </source>
</evidence>
<evidence type="ECO:0000256" key="13">
    <source>
        <dbReference type="SAM" id="SignalP"/>
    </source>
</evidence>
<dbReference type="Proteomes" id="UP001301442">
    <property type="component" value="Chromosome"/>
</dbReference>
<gene>
    <name evidence="16" type="ORF">RI844_02655</name>
</gene>
<feature type="domain" description="TonB-dependent receptor plug" evidence="15">
    <location>
        <begin position="51"/>
        <end position="157"/>
    </location>
</feature>
<reference evidence="16 17" key="1">
    <citation type="submission" date="2023-09" db="EMBL/GenBank/DDBJ databases">
        <authorList>
            <person name="Qi X."/>
        </authorList>
    </citation>
    <scope>NUCLEOTIDE SEQUENCE [LARGE SCALE GENOMIC DNA]</scope>
    <source>
        <strain evidence="16 17">S1-1</strain>
    </source>
</reference>
<keyword evidence="5 11" id="KW-0812">Transmembrane</keyword>
<evidence type="ECO:0000256" key="1">
    <source>
        <dbReference type="ARBA" id="ARBA00004571"/>
    </source>
</evidence>
<evidence type="ECO:0000256" key="11">
    <source>
        <dbReference type="PROSITE-ProRule" id="PRU01360"/>
    </source>
</evidence>
<dbReference type="InterPro" id="IPR036942">
    <property type="entry name" value="Beta-barrel_TonB_sf"/>
</dbReference>
<evidence type="ECO:0000259" key="14">
    <source>
        <dbReference type="Pfam" id="PF00593"/>
    </source>
</evidence>